<dbReference type="KEGG" id="rbc:BN938_1132"/>
<dbReference type="OrthoDB" id="881297at2"/>
<accession>A0A060R7L4</accession>
<organism evidence="9 10">
    <name type="scientific">Mucinivorans hirudinis</name>
    <dbReference type="NCBI Taxonomy" id="1433126"/>
    <lineage>
        <taxon>Bacteria</taxon>
        <taxon>Pseudomonadati</taxon>
        <taxon>Bacteroidota</taxon>
        <taxon>Bacteroidia</taxon>
        <taxon>Bacteroidales</taxon>
        <taxon>Rikenellaceae</taxon>
        <taxon>Mucinivorans</taxon>
    </lineage>
</organism>
<dbReference type="eggNOG" id="COG1309">
    <property type="taxonomic scope" value="Bacteria"/>
</dbReference>
<dbReference type="AlphaFoldDB" id="A0A060R7L4"/>
<dbReference type="Proteomes" id="UP000027616">
    <property type="component" value="Chromosome I"/>
</dbReference>
<reference evidence="9 10" key="1">
    <citation type="journal article" date="2015" name="Genome Announc.">
        <title>Complete Genome Sequence of the Novel Leech Symbiont Mucinivorans hirudinis M3T.</title>
        <authorList>
            <person name="Nelson M.C."/>
            <person name="Bomar L."/>
            <person name="Graf J."/>
        </authorList>
    </citation>
    <scope>NUCLEOTIDE SEQUENCE [LARGE SCALE GENOMIC DNA]</scope>
    <source>
        <strain evidence="10">M3</strain>
    </source>
</reference>
<evidence type="ECO:0000256" key="4">
    <source>
        <dbReference type="ARBA" id="ARBA00023163"/>
    </source>
</evidence>
<dbReference type="PROSITE" id="PS50977">
    <property type="entry name" value="HTH_TETR_2"/>
    <property type="match status" value="1"/>
</dbReference>
<dbReference type="PROSITE" id="PS01124">
    <property type="entry name" value="HTH_ARAC_FAMILY_2"/>
    <property type="match status" value="1"/>
</dbReference>
<dbReference type="STRING" id="1433126.BN938_1132"/>
<gene>
    <name evidence="9" type="ORF">BN938_1132</name>
</gene>
<protein>
    <submittedName>
        <fullName evidence="9">TetR family transcriptional regulator</fullName>
    </submittedName>
</protein>
<dbReference type="Gene3D" id="1.10.357.10">
    <property type="entry name" value="Tetracycline Repressor, domain 2"/>
    <property type="match status" value="1"/>
</dbReference>
<dbReference type="InterPro" id="IPR050109">
    <property type="entry name" value="HTH-type_TetR-like_transc_reg"/>
</dbReference>
<dbReference type="PROSITE" id="PS50943">
    <property type="entry name" value="HTH_CROC1"/>
    <property type="match status" value="1"/>
</dbReference>
<keyword evidence="3 5" id="KW-0238">DNA-binding</keyword>
<keyword evidence="4" id="KW-0804">Transcription</keyword>
<dbReference type="GO" id="GO:0000976">
    <property type="term" value="F:transcription cis-regulatory region binding"/>
    <property type="evidence" value="ECO:0007669"/>
    <property type="project" value="TreeGrafter"/>
</dbReference>
<dbReference type="EMBL" id="HG934468">
    <property type="protein sequence ID" value="CDN31227.1"/>
    <property type="molecule type" value="Genomic_DNA"/>
</dbReference>
<dbReference type="SUPFAM" id="SSF46689">
    <property type="entry name" value="Homeodomain-like"/>
    <property type="match status" value="1"/>
</dbReference>
<dbReference type="CDD" id="cd00093">
    <property type="entry name" value="HTH_XRE"/>
    <property type="match status" value="1"/>
</dbReference>
<proteinExistence type="predicted"/>
<sequence>MTKREEYLEQMLLLMEQYGVRGLTMEQIAQKLGITKRTLYNYFSDKQAMVTAIMDYFVEQRLLDIKQFISSKELNAITIQTTLMTCPELQHKKMSPILIRSIFENFPELFTKYDNLRRETVREFFVHNVEQGIEEGLYHRDFDPNIISQYIFRTFDSFWVDIMDKQEDKELLNNAFCQIFCCILRGLVTPQGSGILEPEIKRIFNK</sequence>
<evidence type="ECO:0000256" key="1">
    <source>
        <dbReference type="ARBA" id="ARBA00022491"/>
    </source>
</evidence>
<evidence type="ECO:0000256" key="3">
    <source>
        <dbReference type="ARBA" id="ARBA00023125"/>
    </source>
</evidence>
<evidence type="ECO:0000259" key="6">
    <source>
        <dbReference type="PROSITE" id="PS01124"/>
    </source>
</evidence>
<dbReference type="InterPro" id="IPR001387">
    <property type="entry name" value="Cro/C1-type_HTH"/>
</dbReference>
<dbReference type="PANTHER" id="PTHR30055:SF175">
    <property type="entry name" value="HTH-TYPE TRANSCRIPTIONAL REPRESSOR KSTR2"/>
    <property type="match status" value="1"/>
</dbReference>
<evidence type="ECO:0000259" key="7">
    <source>
        <dbReference type="PROSITE" id="PS50943"/>
    </source>
</evidence>
<keyword evidence="10" id="KW-1185">Reference proteome</keyword>
<dbReference type="GO" id="GO:0003700">
    <property type="term" value="F:DNA-binding transcription factor activity"/>
    <property type="evidence" value="ECO:0007669"/>
    <property type="project" value="InterPro"/>
</dbReference>
<dbReference type="PANTHER" id="PTHR30055">
    <property type="entry name" value="HTH-TYPE TRANSCRIPTIONAL REGULATOR RUTR"/>
    <property type="match status" value="1"/>
</dbReference>
<keyword evidence="2" id="KW-0805">Transcription regulation</keyword>
<dbReference type="InterPro" id="IPR001647">
    <property type="entry name" value="HTH_TetR"/>
</dbReference>
<dbReference type="PROSITE" id="PS01081">
    <property type="entry name" value="HTH_TETR_1"/>
    <property type="match status" value="1"/>
</dbReference>
<dbReference type="InterPro" id="IPR018060">
    <property type="entry name" value="HTH_AraC"/>
</dbReference>
<dbReference type="SUPFAM" id="SSF48498">
    <property type="entry name" value="Tetracyclin repressor-like, C-terminal domain"/>
    <property type="match status" value="1"/>
</dbReference>
<feature type="domain" description="HTH cro/C1-type" evidence="7">
    <location>
        <begin position="21"/>
        <end position="46"/>
    </location>
</feature>
<dbReference type="InterPro" id="IPR023772">
    <property type="entry name" value="DNA-bd_HTH_TetR-type_CS"/>
</dbReference>
<dbReference type="InterPro" id="IPR009057">
    <property type="entry name" value="Homeodomain-like_sf"/>
</dbReference>
<evidence type="ECO:0000313" key="10">
    <source>
        <dbReference type="Proteomes" id="UP000027616"/>
    </source>
</evidence>
<feature type="domain" description="HTH tetR-type" evidence="8">
    <location>
        <begin position="1"/>
        <end position="61"/>
    </location>
</feature>
<feature type="domain" description="HTH araC/xylS-type" evidence="6">
    <location>
        <begin position="9"/>
        <end position="78"/>
    </location>
</feature>
<feature type="DNA-binding region" description="H-T-H motif" evidence="5">
    <location>
        <begin position="24"/>
        <end position="43"/>
    </location>
</feature>
<evidence type="ECO:0000256" key="5">
    <source>
        <dbReference type="PROSITE-ProRule" id="PRU00335"/>
    </source>
</evidence>
<evidence type="ECO:0000313" key="9">
    <source>
        <dbReference type="EMBL" id="CDN31227.1"/>
    </source>
</evidence>
<dbReference type="Pfam" id="PF00440">
    <property type="entry name" value="TetR_N"/>
    <property type="match status" value="1"/>
</dbReference>
<name>A0A060R7L4_9BACT</name>
<evidence type="ECO:0000259" key="8">
    <source>
        <dbReference type="PROSITE" id="PS50977"/>
    </source>
</evidence>
<keyword evidence="1" id="KW-0678">Repressor</keyword>
<dbReference type="HOGENOM" id="CLU_069356_30_0_10"/>
<evidence type="ECO:0000256" key="2">
    <source>
        <dbReference type="ARBA" id="ARBA00023015"/>
    </source>
</evidence>
<dbReference type="InterPro" id="IPR036271">
    <property type="entry name" value="Tet_transcr_reg_TetR-rel_C_sf"/>
</dbReference>